<dbReference type="RefSeq" id="WP_185693838.1">
    <property type="nucleotide sequence ID" value="NZ_JACHVA010000124.1"/>
</dbReference>
<evidence type="ECO:0000259" key="1">
    <source>
        <dbReference type="Pfam" id="PF13088"/>
    </source>
</evidence>
<gene>
    <name evidence="2" type="ORF">H5P30_15595</name>
</gene>
<organism evidence="2 3">
    <name type="scientific">Puniceicoccus vermicola</name>
    <dbReference type="NCBI Taxonomy" id="388746"/>
    <lineage>
        <taxon>Bacteria</taxon>
        <taxon>Pseudomonadati</taxon>
        <taxon>Verrucomicrobiota</taxon>
        <taxon>Opitutia</taxon>
        <taxon>Puniceicoccales</taxon>
        <taxon>Puniceicoccaceae</taxon>
        <taxon>Puniceicoccus</taxon>
    </lineage>
</organism>
<dbReference type="Pfam" id="PF13088">
    <property type="entry name" value="BNR_2"/>
    <property type="match status" value="1"/>
</dbReference>
<dbReference type="Proteomes" id="UP000525652">
    <property type="component" value="Unassembled WGS sequence"/>
</dbReference>
<dbReference type="InterPro" id="IPR036278">
    <property type="entry name" value="Sialidase_sf"/>
</dbReference>
<keyword evidence="3" id="KW-1185">Reference proteome</keyword>
<evidence type="ECO:0000313" key="3">
    <source>
        <dbReference type="Proteomes" id="UP000525652"/>
    </source>
</evidence>
<dbReference type="CDD" id="cd15482">
    <property type="entry name" value="Sialidase_non-viral"/>
    <property type="match status" value="1"/>
</dbReference>
<dbReference type="PANTHER" id="PTHR43752:SF2">
    <property type="entry name" value="BNR_ASP-BOX REPEAT FAMILY PROTEIN"/>
    <property type="match status" value="1"/>
</dbReference>
<proteinExistence type="predicted"/>
<reference evidence="2 3" key="1">
    <citation type="submission" date="2020-07" db="EMBL/GenBank/DDBJ databases">
        <authorList>
            <person name="Feng X."/>
        </authorList>
    </citation>
    <scope>NUCLEOTIDE SEQUENCE [LARGE SCALE GENOMIC DNA]</scope>
    <source>
        <strain evidence="2 3">JCM14086</strain>
    </source>
</reference>
<sequence length="364" mass="40955">MTEENIHSLSLTAPEIHFHPGPQFTSSRRLWQGIPGIEQTSEGILYATWYSGGTTEGIENHVLLVRSDDDGRTWSEPLLVIDPAGPVRAFDPVLWVDPSRRLWLFWAQSQGLWNGRGGVWCIRCEDPNAKRPAWTSPRRIANGVMMNKPLVRSNGEWLLPIAVWGTKPPRLPELAHEAVSSVFVSTDSGETFTRRGGVDAPHRCFDEHMLVERNDGTIWMLVRTVYGIGQSTSPDGGATWTTPRPTDIAGPNSRFFITRLSSGRLLMVNHFGFTGRSHLTASLSEDDGHTWLSHLLLDPRPEVSYPDATITPDGRIRIIYDRERYKAREILLARITEEDILAGKIKSAESCLQQMVNKIEDQRL</sequence>
<dbReference type="EMBL" id="JACHVA010000124">
    <property type="protein sequence ID" value="MBC2603205.1"/>
    <property type="molecule type" value="Genomic_DNA"/>
</dbReference>
<accession>A0A7X1B064</accession>
<dbReference type="InterPro" id="IPR011040">
    <property type="entry name" value="Sialidase"/>
</dbReference>
<name>A0A7X1B064_9BACT</name>
<dbReference type="Gene3D" id="2.120.10.10">
    <property type="match status" value="1"/>
</dbReference>
<evidence type="ECO:0000313" key="2">
    <source>
        <dbReference type="EMBL" id="MBC2603205.1"/>
    </source>
</evidence>
<dbReference type="AlphaFoldDB" id="A0A7X1B064"/>
<feature type="domain" description="Sialidase" evidence="1">
    <location>
        <begin position="45"/>
        <end position="318"/>
    </location>
</feature>
<dbReference type="PANTHER" id="PTHR43752">
    <property type="entry name" value="BNR/ASP-BOX REPEAT FAMILY PROTEIN"/>
    <property type="match status" value="1"/>
</dbReference>
<comment type="caution">
    <text evidence="2">The sequence shown here is derived from an EMBL/GenBank/DDBJ whole genome shotgun (WGS) entry which is preliminary data.</text>
</comment>
<dbReference type="SUPFAM" id="SSF50939">
    <property type="entry name" value="Sialidases"/>
    <property type="match status" value="1"/>
</dbReference>
<protein>
    <submittedName>
        <fullName evidence="2">Exo-alpha-sialidase</fullName>
    </submittedName>
</protein>